<keyword evidence="2" id="KW-1185">Reference proteome</keyword>
<dbReference type="Gene3D" id="6.10.10.120">
    <property type="entry name" value="Antitoxin ParD1-like"/>
    <property type="match status" value="1"/>
</dbReference>
<reference evidence="1 2" key="1">
    <citation type="submission" date="2019-02" db="EMBL/GenBank/DDBJ databases">
        <title>Deep-cultivation of Planctomycetes and their phenomic and genomic characterization uncovers novel biology.</title>
        <authorList>
            <person name="Wiegand S."/>
            <person name="Jogler M."/>
            <person name="Boedeker C."/>
            <person name="Pinto D."/>
            <person name="Vollmers J."/>
            <person name="Rivas-Marin E."/>
            <person name="Kohn T."/>
            <person name="Peeters S.H."/>
            <person name="Heuer A."/>
            <person name="Rast P."/>
            <person name="Oberbeckmann S."/>
            <person name="Bunk B."/>
            <person name="Jeske O."/>
            <person name="Meyerdierks A."/>
            <person name="Storesund J.E."/>
            <person name="Kallscheuer N."/>
            <person name="Luecker S."/>
            <person name="Lage O.M."/>
            <person name="Pohl T."/>
            <person name="Merkel B.J."/>
            <person name="Hornburger P."/>
            <person name="Mueller R.-W."/>
            <person name="Bruemmer F."/>
            <person name="Labrenz M."/>
            <person name="Spormann A.M."/>
            <person name="Op Den Camp H."/>
            <person name="Overmann J."/>
            <person name="Amann R."/>
            <person name="Jetten M.S.M."/>
            <person name="Mascher T."/>
            <person name="Medema M.H."/>
            <person name="Devos D.P."/>
            <person name="Kaster A.-K."/>
            <person name="Ovreas L."/>
            <person name="Rohde M."/>
            <person name="Galperin M.Y."/>
            <person name="Jogler C."/>
        </authorList>
    </citation>
    <scope>NUCLEOTIDE SEQUENCE [LARGE SCALE GENOMIC DNA]</scope>
    <source>
        <strain evidence="1 2">CA54</strain>
    </source>
</reference>
<protein>
    <recommendedName>
        <fullName evidence="3">Type II toxin-antitoxin system ParD family antitoxin</fullName>
    </recommendedName>
</protein>
<dbReference type="InterPro" id="IPR022789">
    <property type="entry name" value="ParD"/>
</dbReference>
<dbReference type="EMBL" id="SJPP01000001">
    <property type="protein sequence ID" value="TWU12806.1"/>
    <property type="molecule type" value="Genomic_DNA"/>
</dbReference>
<dbReference type="InterPro" id="IPR038296">
    <property type="entry name" value="ParD_sf"/>
</dbReference>
<dbReference type="Proteomes" id="UP000320735">
    <property type="component" value="Unassembled WGS sequence"/>
</dbReference>
<gene>
    <name evidence="1" type="ORF">CA54_16310</name>
</gene>
<accession>A0A5C6BNC5</accession>
<organism evidence="1 2">
    <name type="scientific">Symmachiella macrocystis</name>
    <dbReference type="NCBI Taxonomy" id="2527985"/>
    <lineage>
        <taxon>Bacteria</taxon>
        <taxon>Pseudomonadati</taxon>
        <taxon>Planctomycetota</taxon>
        <taxon>Planctomycetia</taxon>
        <taxon>Planctomycetales</taxon>
        <taxon>Planctomycetaceae</taxon>
        <taxon>Symmachiella</taxon>
    </lineage>
</organism>
<dbReference type="AlphaFoldDB" id="A0A5C6BNC5"/>
<name>A0A5C6BNC5_9PLAN</name>
<dbReference type="Pfam" id="PF03693">
    <property type="entry name" value="ParD_antitoxin"/>
    <property type="match status" value="1"/>
</dbReference>
<evidence type="ECO:0000313" key="1">
    <source>
        <dbReference type="EMBL" id="TWU12806.1"/>
    </source>
</evidence>
<comment type="caution">
    <text evidence="1">The sequence shown here is derived from an EMBL/GenBank/DDBJ whole genome shotgun (WGS) entry which is preliminary data.</text>
</comment>
<proteinExistence type="predicted"/>
<evidence type="ECO:0000313" key="2">
    <source>
        <dbReference type="Proteomes" id="UP000320735"/>
    </source>
</evidence>
<sequence length="94" mass="10763">MGESLQLPHDLQDLVNEELATGRYASSEDVLKAAVQLLREQDRCFEEFRVEVQSRMKSLENGNAIKLEDESALSGFFDDIRSRGRQRRSMDKDG</sequence>
<dbReference type="RefSeq" id="WP_197532280.1">
    <property type="nucleotide sequence ID" value="NZ_SJPP01000001.1"/>
</dbReference>
<evidence type="ECO:0008006" key="3">
    <source>
        <dbReference type="Google" id="ProtNLM"/>
    </source>
</evidence>